<protein>
    <submittedName>
        <fullName evidence="1">Uncharacterized protein</fullName>
    </submittedName>
</protein>
<accession>A0A392S6Y8</accession>
<reference evidence="1 2" key="1">
    <citation type="journal article" date="2018" name="Front. Plant Sci.">
        <title>Red Clover (Trifolium pratense) and Zigzag Clover (T. medium) - A Picture of Genomic Similarities and Differences.</title>
        <authorList>
            <person name="Dluhosova J."/>
            <person name="Istvanek J."/>
            <person name="Nedelnik J."/>
            <person name="Repkova J."/>
        </authorList>
    </citation>
    <scope>NUCLEOTIDE SEQUENCE [LARGE SCALE GENOMIC DNA]</scope>
    <source>
        <strain evidence="2">cv. 10/8</strain>
        <tissue evidence="1">Leaf</tissue>
    </source>
</reference>
<comment type="caution">
    <text evidence="1">The sequence shown here is derived from an EMBL/GenBank/DDBJ whole genome shotgun (WGS) entry which is preliminary data.</text>
</comment>
<organism evidence="1 2">
    <name type="scientific">Trifolium medium</name>
    <dbReference type="NCBI Taxonomy" id="97028"/>
    <lineage>
        <taxon>Eukaryota</taxon>
        <taxon>Viridiplantae</taxon>
        <taxon>Streptophyta</taxon>
        <taxon>Embryophyta</taxon>
        <taxon>Tracheophyta</taxon>
        <taxon>Spermatophyta</taxon>
        <taxon>Magnoliopsida</taxon>
        <taxon>eudicotyledons</taxon>
        <taxon>Gunneridae</taxon>
        <taxon>Pentapetalae</taxon>
        <taxon>rosids</taxon>
        <taxon>fabids</taxon>
        <taxon>Fabales</taxon>
        <taxon>Fabaceae</taxon>
        <taxon>Papilionoideae</taxon>
        <taxon>50 kb inversion clade</taxon>
        <taxon>NPAAA clade</taxon>
        <taxon>Hologalegina</taxon>
        <taxon>IRL clade</taxon>
        <taxon>Trifolieae</taxon>
        <taxon>Trifolium</taxon>
    </lineage>
</organism>
<dbReference type="EMBL" id="LXQA010320467">
    <property type="protein sequence ID" value="MCI43655.1"/>
    <property type="molecule type" value="Genomic_DNA"/>
</dbReference>
<keyword evidence="2" id="KW-1185">Reference proteome</keyword>
<evidence type="ECO:0000313" key="2">
    <source>
        <dbReference type="Proteomes" id="UP000265520"/>
    </source>
</evidence>
<evidence type="ECO:0000313" key="1">
    <source>
        <dbReference type="EMBL" id="MCI43655.1"/>
    </source>
</evidence>
<dbReference type="Proteomes" id="UP000265520">
    <property type="component" value="Unassembled WGS sequence"/>
</dbReference>
<dbReference type="AlphaFoldDB" id="A0A392S6Y8"/>
<name>A0A392S6Y8_9FABA</name>
<feature type="non-terminal residue" evidence="1">
    <location>
        <position position="1"/>
    </location>
</feature>
<sequence>ILIYFAPTSAASRSPARKASYSAWLFDVVKDKANETSIRMSFSFSRMIPAPAPVALDAQSTKIVHLSAPSVGDAGLVISATKSARTCALRAFLLS</sequence>
<proteinExistence type="predicted"/>